<dbReference type="InterPro" id="IPR036691">
    <property type="entry name" value="Endo/exonu/phosph_ase_sf"/>
</dbReference>
<dbReference type="Gene3D" id="3.60.10.10">
    <property type="entry name" value="Endonuclease/exonuclease/phosphatase"/>
    <property type="match status" value="1"/>
</dbReference>
<keyword evidence="4" id="KW-1185">Reference proteome</keyword>
<dbReference type="InterPro" id="IPR050410">
    <property type="entry name" value="CCR4/nocturin_mRNA_transcr"/>
</dbReference>
<dbReference type="PANTHER" id="PTHR12121">
    <property type="entry name" value="CARBON CATABOLITE REPRESSOR PROTEIN 4"/>
    <property type="match status" value="1"/>
</dbReference>
<organism evidence="3 4">
    <name type="scientific">Persicobacter psychrovividus</name>
    <dbReference type="NCBI Taxonomy" id="387638"/>
    <lineage>
        <taxon>Bacteria</taxon>
        <taxon>Pseudomonadati</taxon>
        <taxon>Bacteroidota</taxon>
        <taxon>Cytophagia</taxon>
        <taxon>Cytophagales</taxon>
        <taxon>Persicobacteraceae</taxon>
        <taxon>Persicobacter</taxon>
    </lineage>
</organism>
<feature type="chain" id="PRO_5047394910" evidence="1">
    <location>
        <begin position="23"/>
        <end position="279"/>
    </location>
</feature>
<dbReference type="Proteomes" id="UP001354989">
    <property type="component" value="Chromosome"/>
</dbReference>
<evidence type="ECO:0000313" key="3">
    <source>
        <dbReference type="EMBL" id="BDC98685.1"/>
    </source>
</evidence>
<reference evidence="3 4" key="1">
    <citation type="submission" date="2021-12" db="EMBL/GenBank/DDBJ databases">
        <title>Genome sequencing of bacteria with rrn-lacking chromosome and rrn-plasmid.</title>
        <authorList>
            <person name="Anda M."/>
            <person name="Iwasaki W."/>
        </authorList>
    </citation>
    <scope>NUCLEOTIDE SEQUENCE [LARGE SCALE GENOMIC DNA]</scope>
    <source>
        <strain evidence="3 4">NBRC 101262</strain>
    </source>
</reference>
<dbReference type="PANTHER" id="PTHR12121:SF36">
    <property type="entry name" value="ENDONUCLEASE_EXONUCLEASE_PHOSPHATASE DOMAIN-CONTAINING PROTEIN"/>
    <property type="match status" value="1"/>
</dbReference>
<dbReference type="CDD" id="cd09083">
    <property type="entry name" value="EEP-1"/>
    <property type="match status" value="1"/>
</dbReference>
<evidence type="ECO:0000259" key="2">
    <source>
        <dbReference type="Pfam" id="PF03372"/>
    </source>
</evidence>
<dbReference type="InterPro" id="IPR005135">
    <property type="entry name" value="Endo/exonuclease/phosphatase"/>
</dbReference>
<feature type="signal peptide" evidence="1">
    <location>
        <begin position="1"/>
        <end position="22"/>
    </location>
</feature>
<keyword evidence="3" id="KW-0255">Endonuclease</keyword>
<sequence length="279" mass="32289">MTMMKKMCVIALLCLFAGQLYAQKINVGTYNLRYYSTNDGEHSWGERGEQVKAQIRYHDFDIFGTQEGHKEQLDDIASLPNYAYIGLSREGKGVKGEHSAIVYRTDKFKLLDHGDFWLSKTPEKASMGWDAHYKRICSWGLFEQKSNHKQFYFFNVHLDNAGEIARVEGAKLMLKKIKKINKKHLPQFLTGDFNMTADHESIGLVKKQFLDAHDHCQTPRFGPEGTYNAFDVNFGWRRIDFIFVSKEIPVLKYGVLSYIQKKPRFASDHFPVLIQTTLD</sequence>
<keyword evidence="3" id="KW-0378">Hydrolase</keyword>
<proteinExistence type="predicted"/>
<dbReference type="SUPFAM" id="SSF56219">
    <property type="entry name" value="DNase I-like"/>
    <property type="match status" value="1"/>
</dbReference>
<dbReference type="GO" id="GO:0004519">
    <property type="term" value="F:endonuclease activity"/>
    <property type="evidence" value="ECO:0007669"/>
    <property type="project" value="UniProtKB-KW"/>
</dbReference>
<dbReference type="Pfam" id="PF03372">
    <property type="entry name" value="Exo_endo_phos"/>
    <property type="match status" value="1"/>
</dbReference>
<dbReference type="EMBL" id="AP025292">
    <property type="protein sequence ID" value="BDC98685.1"/>
    <property type="molecule type" value="Genomic_DNA"/>
</dbReference>
<evidence type="ECO:0000256" key="1">
    <source>
        <dbReference type="SAM" id="SignalP"/>
    </source>
</evidence>
<keyword evidence="1" id="KW-0732">Signal</keyword>
<name>A0ABM7VCR1_9BACT</name>
<keyword evidence="3" id="KW-0540">Nuclease</keyword>
<accession>A0ABM7VCR1</accession>
<protein>
    <submittedName>
        <fullName evidence="3">Endonuclease</fullName>
    </submittedName>
</protein>
<feature type="domain" description="Endonuclease/exonuclease/phosphatase" evidence="2">
    <location>
        <begin position="29"/>
        <end position="269"/>
    </location>
</feature>
<evidence type="ECO:0000313" key="4">
    <source>
        <dbReference type="Proteomes" id="UP001354989"/>
    </source>
</evidence>
<gene>
    <name evidence="3" type="ORF">PEPS_09660</name>
</gene>